<protein>
    <submittedName>
        <fullName evidence="2">Uroporphyrinogen-III decarboxylase-like protein</fullName>
    </submittedName>
</protein>
<feature type="domain" description="Uroporphyrinogen decarboxylase (URO-D)" evidence="1">
    <location>
        <begin position="183"/>
        <end position="382"/>
    </location>
</feature>
<dbReference type="AlphaFoldDB" id="E1R2M3"/>
<dbReference type="Gene3D" id="3.20.20.210">
    <property type="match status" value="1"/>
</dbReference>
<dbReference type="InterPro" id="IPR038071">
    <property type="entry name" value="UROD/MetE-like_sf"/>
</dbReference>
<dbReference type="RefSeq" id="WP_013253769.1">
    <property type="nucleotide sequence ID" value="NC_014364.1"/>
</dbReference>
<dbReference type="PANTHER" id="PTHR47099">
    <property type="entry name" value="METHYLCOBAMIDE:COM METHYLTRANSFERASE MTBA"/>
    <property type="match status" value="1"/>
</dbReference>
<dbReference type="STRING" id="573413.Spirs_1176"/>
<dbReference type="KEGG" id="ssm:Spirs_1176"/>
<dbReference type="SUPFAM" id="SSF51726">
    <property type="entry name" value="UROD/MetE-like"/>
    <property type="match status" value="1"/>
</dbReference>
<organism evidence="2 3">
    <name type="scientific">Sediminispirochaeta smaragdinae (strain DSM 11293 / JCM 15392 / SEBR 4228)</name>
    <name type="common">Spirochaeta smaragdinae</name>
    <dbReference type="NCBI Taxonomy" id="573413"/>
    <lineage>
        <taxon>Bacteria</taxon>
        <taxon>Pseudomonadati</taxon>
        <taxon>Spirochaetota</taxon>
        <taxon>Spirochaetia</taxon>
        <taxon>Spirochaetales</taxon>
        <taxon>Spirochaetaceae</taxon>
        <taxon>Sediminispirochaeta</taxon>
    </lineage>
</organism>
<dbReference type="GO" id="GO:0004853">
    <property type="term" value="F:uroporphyrinogen decarboxylase activity"/>
    <property type="evidence" value="ECO:0007669"/>
    <property type="project" value="InterPro"/>
</dbReference>
<name>E1R2M3_SEDSS</name>
<dbReference type="eggNOG" id="COG0407">
    <property type="taxonomic scope" value="Bacteria"/>
</dbReference>
<proteinExistence type="predicted"/>
<dbReference type="EMBL" id="CP002116">
    <property type="protein sequence ID" value="ADK80305.1"/>
    <property type="molecule type" value="Genomic_DNA"/>
</dbReference>
<dbReference type="InterPro" id="IPR000257">
    <property type="entry name" value="Uroporphyrinogen_deCOase"/>
</dbReference>
<dbReference type="OrthoDB" id="161361at2"/>
<keyword evidence="3" id="KW-1185">Reference proteome</keyword>
<evidence type="ECO:0000259" key="1">
    <source>
        <dbReference type="Pfam" id="PF01208"/>
    </source>
</evidence>
<dbReference type="Pfam" id="PF01208">
    <property type="entry name" value="URO-D"/>
    <property type="match status" value="1"/>
</dbReference>
<gene>
    <name evidence="2" type="ordered locus">Spirs_1176</name>
</gene>
<evidence type="ECO:0000313" key="3">
    <source>
        <dbReference type="Proteomes" id="UP000002318"/>
    </source>
</evidence>
<dbReference type="GO" id="GO:0006779">
    <property type="term" value="P:porphyrin-containing compound biosynthetic process"/>
    <property type="evidence" value="ECO:0007669"/>
    <property type="project" value="InterPro"/>
</dbReference>
<evidence type="ECO:0000313" key="2">
    <source>
        <dbReference type="EMBL" id="ADK80305.1"/>
    </source>
</evidence>
<dbReference type="HOGENOM" id="CLU_054162_0_0_12"/>
<reference evidence="2 3" key="1">
    <citation type="journal article" date="2010" name="Stand. Genomic Sci.">
        <title>Complete genome sequence of Spirochaeta smaragdinae type strain (SEBR 4228).</title>
        <authorList>
            <person name="Mavromatis K."/>
            <person name="Yasawong M."/>
            <person name="Chertkov O."/>
            <person name="Lapidus A."/>
            <person name="Lucas S."/>
            <person name="Nolan M."/>
            <person name="Del Rio T.G."/>
            <person name="Tice H."/>
            <person name="Cheng J.F."/>
            <person name="Pitluck S."/>
            <person name="Liolios K."/>
            <person name="Ivanova N."/>
            <person name="Tapia R."/>
            <person name="Han C."/>
            <person name="Bruce D."/>
            <person name="Goodwin L."/>
            <person name="Pati A."/>
            <person name="Chen A."/>
            <person name="Palaniappan K."/>
            <person name="Land M."/>
            <person name="Hauser L."/>
            <person name="Chang Y.J."/>
            <person name="Jeffries C.D."/>
            <person name="Detter J.C."/>
            <person name="Rohde M."/>
            <person name="Brambilla E."/>
            <person name="Spring S."/>
            <person name="Goker M."/>
            <person name="Sikorski J."/>
            <person name="Woyke T."/>
            <person name="Bristow J."/>
            <person name="Eisen J.A."/>
            <person name="Markowitz V."/>
            <person name="Hugenholtz P."/>
            <person name="Klenk H.P."/>
            <person name="Kyrpides N.C."/>
        </authorList>
    </citation>
    <scope>NUCLEOTIDE SEQUENCE [LARGE SCALE GENOMIC DNA]</scope>
    <source>
        <strain evidence="3">DSM 11293 / JCM 15392 / SEBR 4228</strain>
    </source>
</reference>
<dbReference type="Proteomes" id="UP000002318">
    <property type="component" value="Chromosome"/>
</dbReference>
<dbReference type="InterPro" id="IPR052024">
    <property type="entry name" value="Methanogen_methyltrans"/>
</dbReference>
<dbReference type="PANTHER" id="PTHR47099:SF1">
    <property type="entry name" value="METHYLCOBAMIDE:COM METHYLTRANSFERASE MTBA"/>
    <property type="match status" value="1"/>
</dbReference>
<accession>E1R2M3</accession>
<sequence>MDYRKRVLQALNHEVSDRTPVDFLATPEIWEKLIRHFGITQADTLQGFFDPAWEEVLRMLDVDCRVVSYDQFCKPPESLFEADEREEWWDVMGRSTPARMWRRVKDGEYARCIFGRLFKRVANETGVYESNVDVLADASCVDDLKQHCWPDPDWWDFSALPSVIKEINGENRYHIRYRIGTVFELAWQLRGLDTFFMDLALNPDMVEYMLDRITDILCEVTERALSAGGDLIDMVYFYDDVASNSNLLISKDMWNQFIRPRHEKIIAVAKRYDKSIMYHSDGALRMLLPELIDMGIDVLNPIQPDAAGMALRGLKDDFGDRLCFHGGIDIKETLPKGSVDDVRAEVADRIGILGERGGYIMASSHHIQSDTPLENVLAMYDFEEK</sequence>